<reference evidence="4 5" key="1">
    <citation type="submission" date="2018-03" db="EMBL/GenBank/DDBJ databases">
        <title>Genomic Encyclopedia of Archaeal and Bacterial Type Strains, Phase II (KMG-II): from individual species to whole genera.</title>
        <authorList>
            <person name="Goeker M."/>
        </authorList>
    </citation>
    <scope>NUCLEOTIDE SEQUENCE [LARGE SCALE GENOMIC DNA]</scope>
    <source>
        <strain evidence="4 5">DSM 18107</strain>
    </source>
</reference>
<organism evidence="4 5">
    <name type="scientific">Chitinophaga ginsengisoli</name>
    <dbReference type="NCBI Taxonomy" id="363837"/>
    <lineage>
        <taxon>Bacteria</taxon>
        <taxon>Pseudomonadati</taxon>
        <taxon>Bacteroidota</taxon>
        <taxon>Chitinophagia</taxon>
        <taxon>Chitinophagales</taxon>
        <taxon>Chitinophagaceae</taxon>
        <taxon>Chitinophaga</taxon>
    </lineage>
</organism>
<protein>
    <recommendedName>
        <fullName evidence="6">TIGR01777 family protein</fullName>
    </recommendedName>
</protein>
<feature type="domain" description="DUF1731" evidence="3">
    <location>
        <begin position="323"/>
        <end position="369"/>
    </location>
</feature>
<evidence type="ECO:0008006" key="6">
    <source>
        <dbReference type="Google" id="ProtNLM"/>
    </source>
</evidence>
<evidence type="ECO:0000256" key="1">
    <source>
        <dbReference type="ARBA" id="ARBA00009353"/>
    </source>
</evidence>
<dbReference type="InterPro" id="IPR010099">
    <property type="entry name" value="SDR39U1"/>
</dbReference>
<dbReference type="Pfam" id="PF01370">
    <property type="entry name" value="Epimerase"/>
    <property type="match status" value="1"/>
</dbReference>
<dbReference type="InterPro" id="IPR036291">
    <property type="entry name" value="NAD(P)-bd_dom_sf"/>
</dbReference>
<dbReference type="SUPFAM" id="SSF51735">
    <property type="entry name" value="NAD(P)-binding Rossmann-fold domains"/>
    <property type="match status" value="1"/>
</dbReference>
<dbReference type="NCBIfam" id="TIGR01777">
    <property type="entry name" value="yfcH"/>
    <property type="match status" value="1"/>
</dbReference>
<dbReference type="InterPro" id="IPR013549">
    <property type="entry name" value="DUF1731"/>
</dbReference>
<dbReference type="PANTHER" id="PTHR11092:SF0">
    <property type="entry name" value="EPIMERASE FAMILY PROTEIN SDR39U1"/>
    <property type="match status" value="1"/>
</dbReference>
<comment type="caution">
    <text evidence="4">The sequence shown here is derived from an EMBL/GenBank/DDBJ whole genome shotgun (WGS) entry which is preliminary data.</text>
</comment>
<proteinExistence type="inferred from homology"/>
<evidence type="ECO:0000259" key="3">
    <source>
        <dbReference type="Pfam" id="PF08338"/>
    </source>
</evidence>
<sequence>MGRKTWSISCQRTLKYVITNYDERITVIFLYRADLALLFTRNGGTAVIHHFQFVISNAELCIFTIMDTVLITGGTGLVGRALTKLLTEIGYKVIILSRHMRNGYTDNELVSYAHWDVARQTIDEAAIQQADYIVHLAGANVGDKRWTAARKREIVSSRVQSAGLLFDALSKYPNKVKKVISASGVGYYGENKGGTAFTENDPPFSDFLGNTCVAWESSVLKMRELQKKVVILRTGIALSLGGGALKEFYKPLQFGFATILGNGEQYVSWIHLHDLARIYLSAIVNHDLEGIYNAAAPHPVQNKELVMTMAQEAKGRSFLPVYVPSFALKLALGEMSIEVLKSCRVSSVKIQETGFVFSYPDIRGAMENIFQEKDK</sequence>
<dbReference type="AlphaFoldDB" id="A0A2P8GGV9"/>
<comment type="similarity">
    <text evidence="1">Belongs to the NAD(P)-dependent epimerase/dehydratase family. SDR39U1 subfamily.</text>
</comment>
<dbReference type="EMBL" id="PYGK01000003">
    <property type="protein sequence ID" value="PSL33206.1"/>
    <property type="molecule type" value="Genomic_DNA"/>
</dbReference>
<keyword evidence="5" id="KW-1185">Reference proteome</keyword>
<name>A0A2P8GGV9_9BACT</name>
<evidence type="ECO:0000313" key="5">
    <source>
        <dbReference type="Proteomes" id="UP000240978"/>
    </source>
</evidence>
<evidence type="ECO:0000313" key="4">
    <source>
        <dbReference type="EMBL" id="PSL33206.1"/>
    </source>
</evidence>
<accession>A0A2P8GGV9</accession>
<dbReference type="Proteomes" id="UP000240978">
    <property type="component" value="Unassembled WGS sequence"/>
</dbReference>
<feature type="domain" description="NAD-dependent epimerase/dehydratase" evidence="2">
    <location>
        <begin position="69"/>
        <end position="294"/>
    </location>
</feature>
<gene>
    <name evidence="4" type="ORF">CLV42_103188</name>
</gene>
<dbReference type="Gene3D" id="3.40.50.720">
    <property type="entry name" value="NAD(P)-binding Rossmann-like Domain"/>
    <property type="match status" value="1"/>
</dbReference>
<evidence type="ECO:0000259" key="2">
    <source>
        <dbReference type="Pfam" id="PF01370"/>
    </source>
</evidence>
<dbReference type="InterPro" id="IPR001509">
    <property type="entry name" value="Epimerase_deHydtase"/>
</dbReference>
<dbReference type="PANTHER" id="PTHR11092">
    <property type="entry name" value="SUGAR NUCLEOTIDE EPIMERASE RELATED"/>
    <property type="match status" value="1"/>
</dbReference>
<dbReference type="Pfam" id="PF08338">
    <property type="entry name" value="DUF1731"/>
    <property type="match status" value="1"/>
</dbReference>